<evidence type="ECO:0000313" key="1">
    <source>
        <dbReference type="EMBL" id="KKM82270.1"/>
    </source>
</evidence>
<gene>
    <name evidence="1" type="ORF">LCGC14_1321380</name>
</gene>
<name>A0A0F9N091_9ZZZZ</name>
<dbReference type="EMBL" id="LAZR01007888">
    <property type="protein sequence ID" value="KKM82270.1"/>
    <property type="molecule type" value="Genomic_DNA"/>
</dbReference>
<dbReference type="AlphaFoldDB" id="A0A0F9N091"/>
<accession>A0A0F9N091</accession>
<protein>
    <submittedName>
        <fullName evidence="1">Uncharacterized protein</fullName>
    </submittedName>
</protein>
<reference evidence="1" key="1">
    <citation type="journal article" date="2015" name="Nature">
        <title>Complex archaea that bridge the gap between prokaryotes and eukaryotes.</title>
        <authorList>
            <person name="Spang A."/>
            <person name="Saw J.H."/>
            <person name="Jorgensen S.L."/>
            <person name="Zaremba-Niedzwiedzka K."/>
            <person name="Martijn J."/>
            <person name="Lind A.E."/>
            <person name="van Eijk R."/>
            <person name="Schleper C."/>
            <person name="Guy L."/>
            <person name="Ettema T.J."/>
        </authorList>
    </citation>
    <scope>NUCLEOTIDE SEQUENCE</scope>
</reference>
<proteinExistence type="predicted"/>
<feature type="non-terminal residue" evidence="1">
    <location>
        <position position="1"/>
    </location>
</feature>
<organism evidence="1">
    <name type="scientific">marine sediment metagenome</name>
    <dbReference type="NCBI Taxonomy" id="412755"/>
    <lineage>
        <taxon>unclassified sequences</taxon>
        <taxon>metagenomes</taxon>
        <taxon>ecological metagenomes</taxon>
    </lineage>
</organism>
<sequence length="123" mass="13040">VKGCTLTAANENGSHWTIENAGGDTMELKYAGAQTKKFLVTAVFNFTADEDGNVFSVWLYKGATKQAASLAKAECVTGADGETMIVHHIIELAQNEALRLMIDAAATTPIVTPRSLVLTATPI</sequence>
<comment type="caution">
    <text evidence="1">The sequence shown here is derived from an EMBL/GenBank/DDBJ whole genome shotgun (WGS) entry which is preliminary data.</text>
</comment>